<dbReference type="InterPro" id="IPR000847">
    <property type="entry name" value="LysR_HTH_N"/>
</dbReference>
<dbReference type="Pfam" id="PF00126">
    <property type="entry name" value="HTH_1"/>
    <property type="match status" value="1"/>
</dbReference>
<evidence type="ECO:0000256" key="4">
    <source>
        <dbReference type="ARBA" id="ARBA00023163"/>
    </source>
</evidence>
<dbReference type="InterPro" id="IPR036388">
    <property type="entry name" value="WH-like_DNA-bd_sf"/>
</dbReference>
<evidence type="ECO:0000313" key="7">
    <source>
        <dbReference type="Proteomes" id="UP000490980"/>
    </source>
</evidence>
<dbReference type="FunFam" id="1.10.10.10:FF:000001">
    <property type="entry name" value="LysR family transcriptional regulator"/>
    <property type="match status" value="1"/>
</dbReference>
<keyword evidence="7" id="KW-1185">Reference proteome</keyword>
<proteinExistence type="inferred from homology"/>
<dbReference type="AlphaFoldDB" id="A0A7X5UE81"/>
<dbReference type="GO" id="GO:0043565">
    <property type="term" value="F:sequence-specific DNA binding"/>
    <property type="evidence" value="ECO:0007669"/>
    <property type="project" value="TreeGrafter"/>
</dbReference>
<dbReference type="PANTHER" id="PTHR30537:SF66">
    <property type="entry name" value="IRON-REGULATED VIRULENCE REGULATORY PROTEIN IRGB"/>
    <property type="match status" value="1"/>
</dbReference>
<protein>
    <submittedName>
        <fullName evidence="6">LysR family transcriptional regulator</fullName>
    </submittedName>
</protein>
<dbReference type="Gene3D" id="3.40.190.290">
    <property type="match status" value="1"/>
</dbReference>
<dbReference type="InterPro" id="IPR005119">
    <property type="entry name" value="LysR_subst-bd"/>
</dbReference>
<sequence length="304" mass="33428">MISLDRFDIFKAVVDAGSLSAAAKALGFSRAVVSFNLKRLEADLGVALLTRNTRSLTLTDAGERFYERCVETLESARRAIDEARGDDAPLLGRLRITTTAEYAAHAVIGWVNDFHAAHPGLRIHLSTSSAPAQLISERFDLAIRLGRLQDAEYRATELSRYDIMAVAAPALLERAGRARPNDPAWVLDLPRIGYPRLPDQILHGPDGVDIPFPSNPAQVMLSADNASTLLAFARAGHGVALMPRWLAAPSLAEGTLVALLRRHRFPDQGVYAVYPNTRHVPHVVRRFIDHVRQVGERSDPRRGV</sequence>
<dbReference type="RefSeq" id="WP_166951962.1">
    <property type="nucleotide sequence ID" value="NZ_JAARLZ010000014.1"/>
</dbReference>
<keyword evidence="4" id="KW-0804">Transcription</keyword>
<dbReference type="SUPFAM" id="SSF53850">
    <property type="entry name" value="Periplasmic binding protein-like II"/>
    <property type="match status" value="1"/>
</dbReference>
<dbReference type="InterPro" id="IPR058163">
    <property type="entry name" value="LysR-type_TF_proteobact-type"/>
</dbReference>
<gene>
    <name evidence="6" type="ORF">HBF25_20020</name>
</gene>
<keyword evidence="2" id="KW-0805">Transcription regulation</keyword>
<feature type="domain" description="HTH lysR-type" evidence="5">
    <location>
        <begin position="2"/>
        <end position="59"/>
    </location>
</feature>
<dbReference type="PROSITE" id="PS50931">
    <property type="entry name" value="HTH_LYSR"/>
    <property type="match status" value="1"/>
</dbReference>
<reference evidence="6 7" key="1">
    <citation type="submission" date="2020-03" db="EMBL/GenBank/DDBJ databases">
        <authorList>
            <person name="Lai Q."/>
        </authorList>
    </citation>
    <scope>NUCLEOTIDE SEQUENCE [LARGE SCALE GENOMIC DNA]</scope>
    <source>
        <strain evidence="6 7">CCUG 25036</strain>
    </source>
</reference>
<dbReference type="CDD" id="cd08422">
    <property type="entry name" value="PBP2_CrgA_like"/>
    <property type="match status" value="1"/>
</dbReference>
<evidence type="ECO:0000313" key="6">
    <source>
        <dbReference type="EMBL" id="NII08679.1"/>
    </source>
</evidence>
<evidence type="ECO:0000256" key="2">
    <source>
        <dbReference type="ARBA" id="ARBA00023015"/>
    </source>
</evidence>
<dbReference type="Proteomes" id="UP000490980">
    <property type="component" value="Unassembled WGS sequence"/>
</dbReference>
<accession>A0A7X5UE81</accession>
<dbReference type="Gene3D" id="1.10.10.10">
    <property type="entry name" value="Winged helix-like DNA-binding domain superfamily/Winged helix DNA-binding domain"/>
    <property type="match status" value="1"/>
</dbReference>
<dbReference type="InterPro" id="IPR036390">
    <property type="entry name" value="WH_DNA-bd_sf"/>
</dbReference>
<comment type="caution">
    <text evidence="6">The sequence shown here is derived from an EMBL/GenBank/DDBJ whole genome shotgun (WGS) entry which is preliminary data.</text>
</comment>
<keyword evidence="3" id="KW-0238">DNA-binding</keyword>
<dbReference type="EMBL" id="JAARLZ010000014">
    <property type="protein sequence ID" value="NII08679.1"/>
    <property type="molecule type" value="Genomic_DNA"/>
</dbReference>
<dbReference type="GO" id="GO:0003700">
    <property type="term" value="F:DNA-binding transcription factor activity"/>
    <property type="evidence" value="ECO:0007669"/>
    <property type="project" value="InterPro"/>
</dbReference>
<name>A0A7X5UE81_9GAMM</name>
<evidence type="ECO:0000259" key="5">
    <source>
        <dbReference type="PROSITE" id="PS50931"/>
    </source>
</evidence>
<evidence type="ECO:0000256" key="3">
    <source>
        <dbReference type="ARBA" id="ARBA00023125"/>
    </source>
</evidence>
<comment type="similarity">
    <text evidence="1">Belongs to the LysR transcriptional regulatory family.</text>
</comment>
<dbReference type="SUPFAM" id="SSF46785">
    <property type="entry name" value="Winged helix' DNA-binding domain"/>
    <property type="match status" value="1"/>
</dbReference>
<evidence type="ECO:0000256" key="1">
    <source>
        <dbReference type="ARBA" id="ARBA00009437"/>
    </source>
</evidence>
<dbReference type="PANTHER" id="PTHR30537">
    <property type="entry name" value="HTH-TYPE TRANSCRIPTIONAL REGULATOR"/>
    <property type="match status" value="1"/>
</dbReference>
<dbReference type="Pfam" id="PF03466">
    <property type="entry name" value="LysR_substrate"/>
    <property type="match status" value="1"/>
</dbReference>
<dbReference type="GO" id="GO:0006351">
    <property type="term" value="P:DNA-templated transcription"/>
    <property type="evidence" value="ECO:0007669"/>
    <property type="project" value="TreeGrafter"/>
</dbReference>
<organism evidence="6 7">
    <name type="scientific">Luteibacter anthropi</name>
    <dbReference type="NCBI Taxonomy" id="564369"/>
    <lineage>
        <taxon>Bacteria</taxon>
        <taxon>Pseudomonadati</taxon>
        <taxon>Pseudomonadota</taxon>
        <taxon>Gammaproteobacteria</taxon>
        <taxon>Lysobacterales</taxon>
        <taxon>Rhodanobacteraceae</taxon>
        <taxon>Luteibacter</taxon>
    </lineage>
</organism>